<gene>
    <name evidence="1" type="ORF">QVD17_01709</name>
</gene>
<proteinExistence type="predicted"/>
<name>A0AAD8LB34_TARER</name>
<comment type="caution">
    <text evidence="1">The sequence shown here is derived from an EMBL/GenBank/DDBJ whole genome shotgun (WGS) entry which is preliminary data.</text>
</comment>
<protein>
    <submittedName>
        <fullName evidence="1">Uncharacterized protein</fullName>
    </submittedName>
</protein>
<keyword evidence="2" id="KW-1185">Reference proteome</keyword>
<dbReference type="EMBL" id="JAUHHV010000001">
    <property type="protein sequence ID" value="KAK1435936.1"/>
    <property type="molecule type" value="Genomic_DNA"/>
</dbReference>
<evidence type="ECO:0000313" key="2">
    <source>
        <dbReference type="Proteomes" id="UP001229421"/>
    </source>
</evidence>
<organism evidence="1 2">
    <name type="scientific">Tagetes erecta</name>
    <name type="common">African marigold</name>
    <dbReference type="NCBI Taxonomy" id="13708"/>
    <lineage>
        <taxon>Eukaryota</taxon>
        <taxon>Viridiplantae</taxon>
        <taxon>Streptophyta</taxon>
        <taxon>Embryophyta</taxon>
        <taxon>Tracheophyta</taxon>
        <taxon>Spermatophyta</taxon>
        <taxon>Magnoliopsida</taxon>
        <taxon>eudicotyledons</taxon>
        <taxon>Gunneridae</taxon>
        <taxon>Pentapetalae</taxon>
        <taxon>asterids</taxon>
        <taxon>campanulids</taxon>
        <taxon>Asterales</taxon>
        <taxon>Asteraceae</taxon>
        <taxon>Asteroideae</taxon>
        <taxon>Heliantheae alliance</taxon>
        <taxon>Tageteae</taxon>
        <taxon>Tagetes</taxon>
    </lineage>
</organism>
<accession>A0AAD8LB34</accession>
<dbReference type="AlphaFoldDB" id="A0AAD8LB34"/>
<evidence type="ECO:0000313" key="1">
    <source>
        <dbReference type="EMBL" id="KAK1435936.1"/>
    </source>
</evidence>
<dbReference type="Proteomes" id="UP001229421">
    <property type="component" value="Unassembled WGS sequence"/>
</dbReference>
<sequence length="73" mass="8681">MILERTVSAFQMGSLNLKMDLDQTRFIKRELIFTQDIELHNGKCRHFKMYHLKIESSQNTILSKSVLHIELNF</sequence>
<reference evidence="1" key="1">
    <citation type="journal article" date="2023" name="bioRxiv">
        <title>Improved chromosome-level genome assembly for marigold (Tagetes erecta).</title>
        <authorList>
            <person name="Jiang F."/>
            <person name="Yuan L."/>
            <person name="Wang S."/>
            <person name="Wang H."/>
            <person name="Xu D."/>
            <person name="Wang A."/>
            <person name="Fan W."/>
        </authorList>
    </citation>
    <scope>NUCLEOTIDE SEQUENCE</scope>
    <source>
        <strain evidence="1">WSJ</strain>
        <tissue evidence="1">Leaf</tissue>
    </source>
</reference>